<dbReference type="Proteomes" id="UP000203464">
    <property type="component" value="Unassembled WGS sequence"/>
</dbReference>
<dbReference type="AlphaFoldDB" id="A0A238K8G2"/>
<dbReference type="PANTHER" id="PTHR21461:SF69">
    <property type="entry name" value="GLYCOSYLTRANSFERASE FAMILY 92 PROTEIN"/>
    <property type="match status" value="1"/>
</dbReference>
<organism evidence="4 5">
    <name type="scientific">Octadecabacter ascidiaceicola</name>
    <dbReference type="NCBI Taxonomy" id="1655543"/>
    <lineage>
        <taxon>Bacteria</taxon>
        <taxon>Pseudomonadati</taxon>
        <taxon>Pseudomonadota</taxon>
        <taxon>Alphaproteobacteria</taxon>
        <taxon>Rhodobacterales</taxon>
        <taxon>Roseobacteraceae</taxon>
        <taxon>Octadecabacter</taxon>
    </lineage>
</organism>
<keyword evidence="5" id="KW-1185">Reference proteome</keyword>
<evidence type="ECO:0000256" key="1">
    <source>
        <dbReference type="ARBA" id="ARBA00004167"/>
    </source>
</evidence>
<evidence type="ECO:0000256" key="3">
    <source>
        <dbReference type="ARBA" id="ARBA00022989"/>
    </source>
</evidence>
<dbReference type="RefSeq" id="WP_093996314.1">
    <property type="nucleotide sequence ID" value="NZ_FXYD01000003.1"/>
</dbReference>
<reference evidence="5" key="1">
    <citation type="submission" date="2017-05" db="EMBL/GenBank/DDBJ databases">
        <authorList>
            <person name="Rodrigo-Torres L."/>
            <person name="Arahal R. D."/>
            <person name="Lucena T."/>
        </authorList>
    </citation>
    <scope>NUCLEOTIDE SEQUENCE [LARGE SCALE GENOMIC DNA]</scope>
    <source>
        <strain evidence="5">CECT 8868</strain>
    </source>
</reference>
<dbReference type="GO" id="GO:0005737">
    <property type="term" value="C:cytoplasm"/>
    <property type="evidence" value="ECO:0007669"/>
    <property type="project" value="TreeGrafter"/>
</dbReference>
<dbReference type="GO" id="GO:0016020">
    <property type="term" value="C:membrane"/>
    <property type="evidence" value="ECO:0007669"/>
    <property type="project" value="UniProtKB-SubCell"/>
</dbReference>
<dbReference type="CDD" id="cd00761">
    <property type="entry name" value="Glyco_tranf_GTA_type"/>
    <property type="match status" value="1"/>
</dbReference>
<dbReference type="Gene3D" id="3.90.550.10">
    <property type="entry name" value="Spore Coat Polysaccharide Biosynthesis Protein SpsA, Chain A"/>
    <property type="match status" value="1"/>
</dbReference>
<dbReference type="OrthoDB" id="1997677at2"/>
<keyword evidence="2" id="KW-0812">Transmembrane</keyword>
<dbReference type="Pfam" id="PF13704">
    <property type="entry name" value="Glyco_tranf_2_4"/>
    <property type="match status" value="1"/>
</dbReference>
<dbReference type="InterPro" id="IPR029044">
    <property type="entry name" value="Nucleotide-diphossugar_trans"/>
</dbReference>
<comment type="subcellular location">
    <subcellularLocation>
        <location evidence="1">Membrane</location>
        <topology evidence="1">Single-pass membrane protein</topology>
    </subcellularLocation>
</comment>
<dbReference type="SUPFAM" id="SSF53448">
    <property type="entry name" value="Nucleotide-diphospho-sugar transferases"/>
    <property type="match status" value="1"/>
</dbReference>
<gene>
    <name evidence="4" type="ORF">OCA8868_01884</name>
</gene>
<evidence type="ECO:0008006" key="6">
    <source>
        <dbReference type="Google" id="ProtNLM"/>
    </source>
</evidence>
<proteinExistence type="predicted"/>
<sequence length="325" mass="36941">MTQTKPRICVVTCMRNEGQFLLEWVAYYRALGFDEIIVMTNDCDDGTDLILDRLEELGHVTHVQNLAMDDLAPLERGIKRAFAHPKVQSCDWLMLCDADEFPYIDHGDGNIHDLISAMPGHTDCIALAWKAFGTSGLEVFPQGANVLEVNTMAQDEPDPAGFHKSIFRPNKFSEAIDHMPKSPHGPVIVRNSNGQEMNPVAFNKPWSKYRGTAANLVTFEGACMHHYATRADDIFVMKNDRGDGRFASHTKYYKNSGFYTRFNRNDVSDRQIEKLLPAVKRIKDSFMKDPILSDLHRKAIEHFKSHKERVLTPEQLAAWTKKTKS</sequence>
<evidence type="ECO:0000313" key="4">
    <source>
        <dbReference type="EMBL" id="SMX39201.1"/>
    </source>
</evidence>
<dbReference type="EMBL" id="FXYD01000003">
    <property type="protein sequence ID" value="SMX39201.1"/>
    <property type="molecule type" value="Genomic_DNA"/>
</dbReference>
<evidence type="ECO:0000256" key="2">
    <source>
        <dbReference type="ARBA" id="ARBA00022692"/>
    </source>
</evidence>
<name>A0A238K8G2_9RHOB</name>
<dbReference type="PANTHER" id="PTHR21461">
    <property type="entry name" value="GLYCOSYLTRANSFERASE FAMILY 92 PROTEIN"/>
    <property type="match status" value="1"/>
</dbReference>
<evidence type="ECO:0000313" key="5">
    <source>
        <dbReference type="Proteomes" id="UP000203464"/>
    </source>
</evidence>
<accession>A0A238K8G2</accession>
<keyword evidence="3" id="KW-1133">Transmembrane helix</keyword>
<dbReference type="GO" id="GO:0016757">
    <property type="term" value="F:glycosyltransferase activity"/>
    <property type="evidence" value="ECO:0007669"/>
    <property type="project" value="TreeGrafter"/>
</dbReference>
<protein>
    <recommendedName>
        <fullName evidence="6">Glycosyl transferase family 2</fullName>
    </recommendedName>
</protein>
<keyword evidence="3" id="KW-0472">Membrane</keyword>